<protein>
    <submittedName>
        <fullName evidence="1">Morphogenetic protein</fullName>
    </submittedName>
</protein>
<sequence>MFHDFHLNGWLTIIDNLTLTARQPVGDVDALPLWRAIQMNNTLTEQMRKTNNRSE</sequence>
<name>A0AAX3JC57_9GAMM</name>
<gene>
    <name evidence="1" type="ORF">PANT111_560002</name>
</gene>
<evidence type="ECO:0000313" key="2">
    <source>
        <dbReference type="Proteomes" id="UP000433737"/>
    </source>
</evidence>
<dbReference type="Proteomes" id="UP000433737">
    <property type="component" value="Unassembled WGS sequence"/>
</dbReference>
<dbReference type="AlphaFoldDB" id="A0AAX3JC57"/>
<evidence type="ECO:0000313" key="1">
    <source>
        <dbReference type="EMBL" id="VXC58361.1"/>
    </source>
</evidence>
<dbReference type="EMBL" id="CABWMH010000052">
    <property type="protein sequence ID" value="VXC58361.1"/>
    <property type="molecule type" value="Genomic_DNA"/>
</dbReference>
<proteinExistence type="predicted"/>
<organism evidence="1 2">
    <name type="scientific">Pantoea brenneri</name>
    <dbReference type="NCBI Taxonomy" id="472694"/>
    <lineage>
        <taxon>Bacteria</taxon>
        <taxon>Pseudomonadati</taxon>
        <taxon>Pseudomonadota</taxon>
        <taxon>Gammaproteobacteria</taxon>
        <taxon>Enterobacterales</taxon>
        <taxon>Erwiniaceae</taxon>
        <taxon>Pantoea</taxon>
    </lineage>
</organism>
<reference evidence="1 2" key="1">
    <citation type="submission" date="2019-10" db="EMBL/GenBank/DDBJ databases">
        <authorList>
            <person name="Karimi E."/>
        </authorList>
    </citation>
    <scope>NUCLEOTIDE SEQUENCE [LARGE SCALE GENOMIC DNA]</scope>
    <source>
        <strain evidence="1">Pantoea sp. 111</strain>
    </source>
</reference>
<comment type="caution">
    <text evidence="1">The sequence shown here is derived from an EMBL/GenBank/DDBJ whole genome shotgun (WGS) entry which is preliminary data.</text>
</comment>
<accession>A0AAX3JC57</accession>